<keyword evidence="2" id="KW-1185">Reference proteome</keyword>
<dbReference type="RefSeq" id="WP_256182541.1">
    <property type="nucleotide sequence ID" value="NZ_JANFYT010000207.1"/>
</dbReference>
<organism evidence="1 2">
    <name type="scientific">Cloacibacillus evryensis</name>
    <dbReference type="NCBI Taxonomy" id="508460"/>
    <lineage>
        <taxon>Bacteria</taxon>
        <taxon>Thermotogati</taxon>
        <taxon>Synergistota</taxon>
        <taxon>Synergistia</taxon>
        <taxon>Synergistales</taxon>
        <taxon>Synergistaceae</taxon>
        <taxon>Cloacibacillus</taxon>
    </lineage>
</organism>
<evidence type="ECO:0008006" key="3">
    <source>
        <dbReference type="Google" id="ProtNLM"/>
    </source>
</evidence>
<dbReference type="Proteomes" id="UP001205919">
    <property type="component" value="Unassembled WGS sequence"/>
</dbReference>
<reference evidence="1 2" key="1">
    <citation type="submission" date="2022-06" db="EMBL/GenBank/DDBJ databases">
        <title>Isolation of gut microbiota from human fecal samples.</title>
        <authorList>
            <person name="Pamer E.G."/>
            <person name="Barat B."/>
            <person name="Waligurski E."/>
            <person name="Medina S."/>
            <person name="Paddock L."/>
            <person name="Mostad J."/>
        </authorList>
    </citation>
    <scope>NUCLEOTIDE SEQUENCE [LARGE SCALE GENOMIC DNA]</scope>
    <source>
        <strain evidence="1 2">DFI.9.90</strain>
    </source>
</reference>
<proteinExistence type="predicted"/>
<protein>
    <recommendedName>
        <fullName evidence="3">Transposase</fullName>
    </recommendedName>
</protein>
<sequence length="59" mass="6671">SSRRFFCYYAKLLLLISFGRVKDKLRLGGKINGDLAGIHKKQFVDIQLFLVFALKGPLG</sequence>
<comment type="caution">
    <text evidence="1">The sequence shown here is derived from an EMBL/GenBank/DDBJ whole genome shotgun (WGS) entry which is preliminary data.</text>
</comment>
<dbReference type="AlphaFoldDB" id="A0AAW5KC22"/>
<accession>A0AAW5KC22</accession>
<evidence type="ECO:0000313" key="2">
    <source>
        <dbReference type="Proteomes" id="UP001205919"/>
    </source>
</evidence>
<evidence type="ECO:0000313" key="1">
    <source>
        <dbReference type="EMBL" id="MCQ4815842.1"/>
    </source>
</evidence>
<name>A0AAW5KC22_9BACT</name>
<gene>
    <name evidence="1" type="ORF">NE630_15555</name>
</gene>
<dbReference type="EMBL" id="JANFYT010000207">
    <property type="protein sequence ID" value="MCQ4815842.1"/>
    <property type="molecule type" value="Genomic_DNA"/>
</dbReference>
<feature type="non-terminal residue" evidence="1">
    <location>
        <position position="1"/>
    </location>
</feature>